<dbReference type="GO" id="GO:0008270">
    <property type="term" value="F:zinc ion binding"/>
    <property type="evidence" value="ECO:0007669"/>
    <property type="project" value="UniProtKB-UniRule"/>
</dbReference>
<sequence>MTGNMRTFILMAALTALVMGMGGLIGGTSGAIIALVVAGAGNIWAWWNSDKAMLRQQGAHEVTRAQAPELVDMVAALAQRANLPMPKVYVLETEQPNAFATGRDPENAAVAVTQGIMRVLSRDELAGVIAHELAHIKHRDTLIMTVTATMAGAIAMLGNMMMFSAMFGGRDNRGGALASILAMVFAPIAAGLVQMAISRSREYEADRIGAEICGKPMALAGALAKISRAAGQVVNIPAERNPAAASMYIVNPLHAMRMDRLFATHPATEDRIARLQAMAGGAQRTAPWG</sequence>
<dbReference type="AlphaFoldDB" id="A0A6L6ITY6"/>
<name>A0A6L6ITY6_9RHOB</name>
<feature type="binding site" evidence="12">
    <location>
        <position position="202"/>
    </location>
    <ligand>
        <name>Zn(2+)</name>
        <dbReference type="ChEBI" id="CHEBI:29105"/>
        <note>catalytic</note>
    </ligand>
</feature>
<feature type="active site" evidence="12">
    <location>
        <position position="132"/>
    </location>
</feature>
<feature type="transmembrane region" description="Helical" evidence="12">
    <location>
        <begin position="31"/>
        <end position="47"/>
    </location>
</feature>
<dbReference type="PANTHER" id="PTHR43221">
    <property type="entry name" value="PROTEASE HTPX"/>
    <property type="match status" value="1"/>
</dbReference>
<dbReference type="NCBIfam" id="NF002826">
    <property type="entry name" value="PRK03001.1"/>
    <property type="match status" value="1"/>
</dbReference>
<keyword evidence="7 12" id="KW-0378">Hydrolase</keyword>
<organism evidence="14 15">
    <name type="scientific">Paracoccus shanxieyensis</name>
    <dbReference type="NCBI Taxonomy" id="2675752"/>
    <lineage>
        <taxon>Bacteria</taxon>
        <taxon>Pseudomonadati</taxon>
        <taxon>Pseudomonadota</taxon>
        <taxon>Alphaproteobacteria</taxon>
        <taxon>Rhodobacterales</taxon>
        <taxon>Paracoccaceae</taxon>
        <taxon>Paracoccus</taxon>
    </lineage>
</organism>
<feature type="transmembrane region" description="Helical" evidence="12">
    <location>
        <begin position="7"/>
        <end position="25"/>
    </location>
</feature>
<keyword evidence="15" id="KW-1185">Reference proteome</keyword>
<keyword evidence="9 12" id="KW-1133">Transmembrane helix</keyword>
<evidence type="ECO:0000256" key="7">
    <source>
        <dbReference type="ARBA" id="ARBA00022801"/>
    </source>
</evidence>
<comment type="subcellular location">
    <subcellularLocation>
        <location evidence="1 12">Cell membrane</location>
        <topology evidence="1 12">Multi-pass membrane protein</topology>
    </subcellularLocation>
</comment>
<keyword evidence="3 12" id="KW-1003">Cell membrane</keyword>
<evidence type="ECO:0000256" key="1">
    <source>
        <dbReference type="ARBA" id="ARBA00004651"/>
    </source>
</evidence>
<comment type="caution">
    <text evidence="14">The sequence shown here is derived from an EMBL/GenBank/DDBJ whole genome shotgun (WGS) entry which is preliminary data.</text>
</comment>
<accession>A0A6L6ITY6</accession>
<evidence type="ECO:0000256" key="4">
    <source>
        <dbReference type="ARBA" id="ARBA00022670"/>
    </source>
</evidence>
<evidence type="ECO:0000256" key="10">
    <source>
        <dbReference type="ARBA" id="ARBA00023049"/>
    </source>
</evidence>
<dbReference type="Pfam" id="PF01435">
    <property type="entry name" value="Peptidase_M48"/>
    <property type="match status" value="1"/>
</dbReference>
<evidence type="ECO:0000256" key="11">
    <source>
        <dbReference type="ARBA" id="ARBA00023136"/>
    </source>
</evidence>
<keyword evidence="6 12" id="KW-0479">Metal-binding</keyword>
<dbReference type="GO" id="GO:0004222">
    <property type="term" value="F:metalloendopeptidase activity"/>
    <property type="evidence" value="ECO:0007669"/>
    <property type="project" value="UniProtKB-UniRule"/>
</dbReference>
<dbReference type="InterPro" id="IPR001915">
    <property type="entry name" value="Peptidase_M48"/>
</dbReference>
<keyword evidence="5 12" id="KW-0812">Transmembrane</keyword>
<evidence type="ECO:0000256" key="8">
    <source>
        <dbReference type="ARBA" id="ARBA00022833"/>
    </source>
</evidence>
<dbReference type="CDD" id="cd07336">
    <property type="entry name" value="M48B_HtpX_like"/>
    <property type="match status" value="1"/>
</dbReference>
<comment type="cofactor">
    <cofactor evidence="12">
        <name>Zn(2+)</name>
        <dbReference type="ChEBI" id="CHEBI:29105"/>
    </cofactor>
    <text evidence="12">Binds 1 zinc ion per subunit.</text>
</comment>
<dbReference type="Proteomes" id="UP000478740">
    <property type="component" value="Unassembled WGS sequence"/>
</dbReference>
<evidence type="ECO:0000256" key="3">
    <source>
        <dbReference type="ARBA" id="ARBA00022475"/>
    </source>
</evidence>
<dbReference type="GO" id="GO:0006508">
    <property type="term" value="P:proteolysis"/>
    <property type="evidence" value="ECO:0007669"/>
    <property type="project" value="UniProtKB-KW"/>
</dbReference>
<evidence type="ECO:0000313" key="15">
    <source>
        <dbReference type="Proteomes" id="UP000478740"/>
    </source>
</evidence>
<feature type="binding site" evidence="12">
    <location>
        <position position="135"/>
    </location>
    <ligand>
        <name>Zn(2+)</name>
        <dbReference type="ChEBI" id="CHEBI:29105"/>
        <note>catalytic</note>
    </ligand>
</feature>
<evidence type="ECO:0000313" key="14">
    <source>
        <dbReference type="EMBL" id="MTH63098.1"/>
    </source>
</evidence>
<reference evidence="14 15" key="1">
    <citation type="submission" date="2019-11" db="EMBL/GenBank/DDBJ databases">
        <authorList>
            <person name="Dong K."/>
        </authorList>
    </citation>
    <scope>NUCLEOTIDE SEQUENCE [LARGE SCALE GENOMIC DNA]</scope>
    <source>
        <strain evidence="14 15">DK608</strain>
    </source>
</reference>
<evidence type="ECO:0000259" key="13">
    <source>
        <dbReference type="Pfam" id="PF01435"/>
    </source>
</evidence>
<feature type="domain" description="Peptidase M48" evidence="13">
    <location>
        <begin position="66"/>
        <end position="278"/>
    </location>
</feature>
<dbReference type="Gene3D" id="3.30.2010.10">
    <property type="entry name" value="Metalloproteases ('zincins'), catalytic domain"/>
    <property type="match status" value="1"/>
</dbReference>
<dbReference type="GO" id="GO:0005886">
    <property type="term" value="C:plasma membrane"/>
    <property type="evidence" value="ECO:0007669"/>
    <property type="project" value="UniProtKB-SubCell"/>
</dbReference>
<protein>
    <recommendedName>
        <fullName evidence="12">Protease HtpX homolog</fullName>
        <ecNumber evidence="12">3.4.24.-</ecNumber>
    </recommendedName>
</protein>
<proteinExistence type="inferred from homology"/>
<dbReference type="InterPro" id="IPR022919">
    <property type="entry name" value="Pept_M48_protease_HtpX"/>
</dbReference>
<feature type="transmembrane region" description="Helical" evidence="12">
    <location>
        <begin position="175"/>
        <end position="197"/>
    </location>
</feature>
<comment type="similarity">
    <text evidence="2 12">Belongs to the peptidase M48B family.</text>
</comment>
<dbReference type="RefSeq" id="WP_155043047.1">
    <property type="nucleotide sequence ID" value="NZ_WMIH01000017.1"/>
</dbReference>
<dbReference type="HAMAP" id="MF_00188">
    <property type="entry name" value="Pept_M48_protease_HtpX"/>
    <property type="match status" value="1"/>
</dbReference>
<evidence type="ECO:0000256" key="5">
    <source>
        <dbReference type="ARBA" id="ARBA00022692"/>
    </source>
</evidence>
<evidence type="ECO:0000256" key="9">
    <source>
        <dbReference type="ARBA" id="ARBA00022989"/>
    </source>
</evidence>
<dbReference type="EMBL" id="WMII01000002">
    <property type="protein sequence ID" value="MTH63098.1"/>
    <property type="molecule type" value="Genomic_DNA"/>
</dbReference>
<gene>
    <name evidence="12 14" type="primary">htpX</name>
    <name evidence="14" type="ORF">GL284_02300</name>
</gene>
<evidence type="ECO:0000256" key="6">
    <source>
        <dbReference type="ARBA" id="ARBA00022723"/>
    </source>
</evidence>
<feature type="transmembrane region" description="Helical" evidence="12">
    <location>
        <begin position="142"/>
        <end position="163"/>
    </location>
</feature>
<keyword evidence="10 12" id="KW-0482">Metalloprotease</keyword>
<keyword evidence="8 12" id="KW-0862">Zinc</keyword>
<dbReference type="PANTHER" id="PTHR43221:SF1">
    <property type="entry name" value="PROTEASE HTPX"/>
    <property type="match status" value="1"/>
</dbReference>
<dbReference type="EC" id="3.4.24.-" evidence="12"/>
<dbReference type="InterPro" id="IPR050083">
    <property type="entry name" value="HtpX_protease"/>
</dbReference>
<keyword evidence="11 12" id="KW-0472">Membrane</keyword>
<feature type="binding site" evidence="12">
    <location>
        <position position="131"/>
    </location>
    <ligand>
        <name>Zn(2+)</name>
        <dbReference type="ChEBI" id="CHEBI:29105"/>
        <note>catalytic</note>
    </ligand>
</feature>
<keyword evidence="4 12" id="KW-0645">Protease</keyword>
<evidence type="ECO:0000256" key="12">
    <source>
        <dbReference type="HAMAP-Rule" id="MF_00188"/>
    </source>
</evidence>
<evidence type="ECO:0000256" key="2">
    <source>
        <dbReference type="ARBA" id="ARBA00009779"/>
    </source>
</evidence>